<proteinExistence type="predicted"/>
<keyword evidence="2" id="KW-1185">Reference proteome</keyword>
<sequence length="226" mass="25555">MILKTKLQDDSLLEHRNTVEPRQSTIGLPGLSRPGHLPSGGSIANSLHLAAICTNLTRTVAIMESLKSSPGTVRDRAALHRSYMNRVDGPGQHPARYSYWEQRKRFNLLENLFPRAPVDAIERANDAAATGHRTLYDNELSASLQYVRWICEKYRGNVYVCVCVCVCLCFVHRAVTYVSWLCFALPVLLFFHFRSLLCSRVIGSEHCFFFICTLCHEPLLVCRNPG</sequence>
<reference evidence="1" key="2">
    <citation type="submission" date="2020-05" db="UniProtKB">
        <authorList>
            <consortium name="EnsemblMetazoa"/>
        </authorList>
    </citation>
    <scope>IDENTIFICATION</scope>
    <source>
        <strain evidence="1">CM1001059</strain>
    </source>
</reference>
<protein>
    <submittedName>
        <fullName evidence="1">Uncharacterized protein</fullName>
    </submittedName>
</protein>
<dbReference type="VEuPathDB" id="VectorBase:AMEC002330"/>
<organism evidence="1 2">
    <name type="scientific">Anopheles melas</name>
    <dbReference type="NCBI Taxonomy" id="34690"/>
    <lineage>
        <taxon>Eukaryota</taxon>
        <taxon>Metazoa</taxon>
        <taxon>Ecdysozoa</taxon>
        <taxon>Arthropoda</taxon>
        <taxon>Hexapoda</taxon>
        <taxon>Insecta</taxon>
        <taxon>Pterygota</taxon>
        <taxon>Neoptera</taxon>
        <taxon>Endopterygota</taxon>
        <taxon>Diptera</taxon>
        <taxon>Nematocera</taxon>
        <taxon>Culicoidea</taxon>
        <taxon>Culicidae</taxon>
        <taxon>Anophelinae</taxon>
        <taxon>Anopheles</taxon>
    </lineage>
</organism>
<accession>A0A182THD3</accession>
<dbReference type="AlphaFoldDB" id="A0A182THD3"/>
<reference evidence="2" key="1">
    <citation type="submission" date="2014-01" db="EMBL/GenBank/DDBJ databases">
        <title>The Genome Sequence of Anopheles melas CM1001059_A (V2).</title>
        <authorList>
            <consortium name="The Broad Institute Genomics Platform"/>
            <person name="Neafsey D.E."/>
            <person name="Besansky N."/>
            <person name="Howell P."/>
            <person name="Walton C."/>
            <person name="Young S.K."/>
            <person name="Zeng Q."/>
            <person name="Gargeya S."/>
            <person name="Fitzgerald M."/>
            <person name="Haas B."/>
            <person name="Abouelleil A."/>
            <person name="Allen A.W."/>
            <person name="Alvarado L."/>
            <person name="Arachchi H.M."/>
            <person name="Berlin A.M."/>
            <person name="Chapman S.B."/>
            <person name="Gainer-Dewar J."/>
            <person name="Goldberg J."/>
            <person name="Griggs A."/>
            <person name="Gujja S."/>
            <person name="Hansen M."/>
            <person name="Howarth C."/>
            <person name="Imamovic A."/>
            <person name="Ireland A."/>
            <person name="Larimer J."/>
            <person name="McCowan C."/>
            <person name="Murphy C."/>
            <person name="Pearson M."/>
            <person name="Poon T.W."/>
            <person name="Priest M."/>
            <person name="Roberts A."/>
            <person name="Saif S."/>
            <person name="Shea T."/>
            <person name="Sisk P."/>
            <person name="Sykes S."/>
            <person name="Wortman J."/>
            <person name="Nusbaum C."/>
            <person name="Birren B."/>
        </authorList>
    </citation>
    <scope>NUCLEOTIDE SEQUENCE [LARGE SCALE GENOMIC DNA]</scope>
    <source>
        <strain evidence="2">CM1001059</strain>
    </source>
</reference>
<dbReference type="EnsemblMetazoa" id="AMEC002330-RA">
    <property type="protein sequence ID" value="AMEC002330-PA"/>
    <property type="gene ID" value="AMEC002330"/>
</dbReference>
<evidence type="ECO:0000313" key="1">
    <source>
        <dbReference type="EnsemblMetazoa" id="AMEC002330-PA"/>
    </source>
</evidence>
<dbReference type="Proteomes" id="UP000075902">
    <property type="component" value="Unassembled WGS sequence"/>
</dbReference>
<evidence type="ECO:0000313" key="2">
    <source>
        <dbReference type="Proteomes" id="UP000075902"/>
    </source>
</evidence>
<dbReference type="STRING" id="34690.A0A182THD3"/>
<name>A0A182THD3_9DIPT</name>